<evidence type="ECO:0000256" key="3">
    <source>
        <dbReference type="ARBA" id="ARBA00023136"/>
    </source>
</evidence>
<evidence type="ECO:0008006" key="8">
    <source>
        <dbReference type="Google" id="ProtNLM"/>
    </source>
</evidence>
<proteinExistence type="predicted"/>
<evidence type="ECO:0000313" key="7">
    <source>
        <dbReference type="EMBL" id="SVC86162.1"/>
    </source>
</evidence>
<protein>
    <recommendedName>
        <fullName evidence="8">Flagellar assembly protein T C-terminal domain-containing protein</fullName>
    </recommendedName>
</protein>
<keyword evidence="2" id="KW-0732">Signal</keyword>
<evidence type="ECO:0000256" key="5">
    <source>
        <dbReference type="ARBA" id="ARBA00023288"/>
    </source>
</evidence>
<name>A0A382QN43_9ZZZZ</name>
<dbReference type="Gene3D" id="3.40.50.10610">
    <property type="entry name" value="ABC-type transport auxiliary lipoprotein component"/>
    <property type="match status" value="1"/>
</dbReference>
<gene>
    <name evidence="7" type="ORF">METZ01_LOCUS339016</name>
</gene>
<keyword evidence="3" id="KW-0472">Membrane</keyword>
<evidence type="ECO:0000256" key="6">
    <source>
        <dbReference type="SAM" id="MobiDB-lite"/>
    </source>
</evidence>
<evidence type="ECO:0000256" key="2">
    <source>
        <dbReference type="ARBA" id="ARBA00022729"/>
    </source>
</evidence>
<feature type="region of interest" description="Disordered" evidence="6">
    <location>
        <begin position="278"/>
        <end position="299"/>
    </location>
</feature>
<keyword evidence="1" id="KW-1003">Cell membrane</keyword>
<dbReference type="AlphaFoldDB" id="A0A382QN43"/>
<keyword evidence="5" id="KW-0449">Lipoprotein</keyword>
<evidence type="ECO:0000256" key="4">
    <source>
        <dbReference type="ARBA" id="ARBA00023139"/>
    </source>
</evidence>
<reference evidence="7" key="1">
    <citation type="submission" date="2018-05" db="EMBL/GenBank/DDBJ databases">
        <authorList>
            <person name="Lanie J.A."/>
            <person name="Ng W.-L."/>
            <person name="Kazmierczak K.M."/>
            <person name="Andrzejewski T.M."/>
            <person name="Davidsen T.M."/>
            <person name="Wayne K.J."/>
            <person name="Tettelin H."/>
            <person name="Glass J.I."/>
            <person name="Rusch D."/>
            <person name="Podicherti R."/>
            <person name="Tsui H.-C.T."/>
            <person name="Winkler M.E."/>
        </authorList>
    </citation>
    <scope>NUCLEOTIDE SEQUENCE</scope>
</reference>
<organism evidence="7">
    <name type="scientific">marine metagenome</name>
    <dbReference type="NCBI Taxonomy" id="408172"/>
    <lineage>
        <taxon>unclassified sequences</taxon>
        <taxon>metagenomes</taxon>
        <taxon>ecological metagenomes</taxon>
    </lineage>
</organism>
<evidence type="ECO:0000256" key="1">
    <source>
        <dbReference type="ARBA" id="ARBA00022475"/>
    </source>
</evidence>
<dbReference type="EMBL" id="UINC01115266">
    <property type="protein sequence ID" value="SVC86162.1"/>
    <property type="molecule type" value="Genomic_DNA"/>
</dbReference>
<dbReference type="InterPro" id="IPR005534">
    <property type="entry name" value="Curli_assmbl/transp-comp_CsgG"/>
</dbReference>
<dbReference type="Pfam" id="PF03783">
    <property type="entry name" value="CsgG"/>
    <property type="match status" value="1"/>
</dbReference>
<keyword evidence="4" id="KW-0564">Palmitate</keyword>
<accession>A0A382QN43</accession>
<dbReference type="PANTHER" id="PTHR41164:SF1">
    <property type="entry name" value="CURLI PRODUCTION ASSEMBLY_TRANSPORT COMPONENT CSGG"/>
    <property type="match status" value="1"/>
</dbReference>
<dbReference type="GO" id="GO:0030288">
    <property type="term" value="C:outer membrane-bounded periplasmic space"/>
    <property type="evidence" value="ECO:0007669"/>
    <property type="project" value="InterPro"/>
</dbReference>
<dbReference type="PANTHER" id="PTHR41164">
    <property type="entry name" value="CURLI PRODUCTION ASSEMBLY/TRANSPORT COMPONENT CSGG"/>
    <property type="match status" value="1"/>
</dbReference>
<sequence>MKSLNLLIAHLLVLFNFSYAAADTELPVVAVSEFIATIDKDKRYFEKTSKAENFAAMVETQLVKIGRFTLLERNQLDKILTEQGIQQSITNGAALRVDGADYLVYGAITEYSEEARAINTGNFQSTKLITTFGIDVKIADAHTGEIRRAEAVKISHESGSAINTGRFKQADISSNGLVSAQRKAAKQVGALLVESIFPISVVDTFDGDIYLNYGNSILSIGDTLKISRQGRRLVDPQSGKVLGSTQKEVAKIRVKETENDFSIAELIEGEMPSAGDLAKVESSQESKYQTERPRFGKKI</sequence>